<sequence>MRIRAEEVIEYVCTEFFFAAQTSIVSLWKFFF</sequence>
<dbReference type="KEGG" id="bbat:Bdt_1239"/>
<dbReference type="AlphaFoldDB" id="K7YTK5"/>
<accession>K7YTK5</accession>
<evidence type="ECO:0000313" key="1">
    <source>
        <dbReference type="EMBL" id="AFY00938.1"/>
    </source>
</evidence>
<organism evidence="1 2">
    <name type="scientific">Bdellovibrio bacteriovorus str. Tiberius</name>
    <dbReference type="NCBI Taxonomy" id="1069642"/>
    <lineage>
        <taxon>Bacteria</taxon>
        <taxon>Pseudomonadati</taxon>
        <taxon>Bdellovibrionota</taxon>
        <taxon>Bdellovibrionia</taxon>
        <taxon>Bdellovibrionales</taxon>
        <taxon>Pseudobdellovibrionaceae</taxon>
        <taxon>Bdellovibrio</taxon>
    </lineage>
</organism>
<evidence type="ECO:0000313" key="2">
    <source>
        <dbReference type="Proteomes" id="UP000010074"/>
    </source>
</evidence>
<dbReference type="HOGENOM" id="CLU_3388227_0_0_7"/>
<proteinExistence type="predicted"/>
<name>K7YTK5_BDEBC</name>
<reference evidence="1 2" key="1">
    <citation type="journal article" date="2012" name="BMC Genomics">
        <title>Genome analysis of a simultaneously predatory and prey-independent, novel Bdellovibrio bacteriovorus from the River Tiber, supports in silico predictions of both ancient and recent lateral gene transfer from diverse bacteria.</title>
        <authorList>
            <person name="Hobley L."/>
            <person name="Lerner T.R."/>
            <person name="Williams L.E."/>
            <person name="Lambert C."/>
            <person name="Till R."/>
            <person name="Milner D.S."/>
            <person name="Basford S.M."/>
            <person name="Capeness M.J."/>
            <person name="Fenton A.K."/>
            <person name="Atterbury R.J."/>
            <person name="Harris M.A."/>
            <person name="Sockett R.E."/>
        </authorList>
    </citation>
    <scope>NUCLEOTIDE SEQUENCE [LARGE SCALE GENOMIC DNA]</scope>
    <source>
        <strain evidence="1 2">Tiberius</strain>
    </source>
</reference>
<dbReference type="Proteomes" id="UP000010074">
    <property type="component" value="Chromosome"/>
</dbReference>
<gene>
    <name evidence="1" type="ORF">Bdt_1239</name>
</gene>
<protein>
    <submittedName>
        <fullName evidence="1">Uncharacterized protein</fullName>
    </submittedName>
</protein>
<dbReference type="EMBL" id="CP002930">
    <property type="protein sequence ID" value="AFY00938.1"/>
    <property type="molecule type" value="Genomic_DNA"/>
</dbReference>